<protein>
    <submittedName>
        <fullName evidence="2">SagB/ThcOx family dehydrogenase</fullName>
    </submittedName>
</protein>
<name>A0A7C4H262_9CREN</name>
<feature type="domain" description="Nitroreductase" evidence="1">
    <location>
        <begin position="67"/>
        <end position="235"/>
    </location>
</feature>
<dbReference type="InterPro" id="IPR052544">
    <property type="entry name" value="Bacteriocin_Proc_Enz"/>
</dbReference>
<dbReference type="SUPFAM" id="SSF55469">
    <property type="entry name" value="FMN-dependent nitroreductase-like"/>
    <property type="match status" value="1"/>
</dbReference>
<comment type="caution">
    <text evidence="2">The sequence shown here is derived from an EMBL/GenBank/DDBJ whole genome shotgun (WGS) entry which is preliminary data.</text>
</comment>
<sequence>MDEVKDLLETIIRIGNELEGKSSLIPSLLRTYRPSKDFKIVKECNSGLIQLPSASRKYLRTSLFDVIANRRSRRNFSKEGFIYLDELAAIVYASVGTTKTVDGIYGMKSYPLRASPSTGGLNCVDLVVAYSVRDLDPGIYYYNYRDHVLCKVCIPCFSYILVHEAITQSMFVDSAVVIVFVANLCRGLWKYGIRFYKYCLIDIGIAAENAHLACTVASLLSTMVAGFDKHKVAKINIRLQNFTTRELRATSLILVVGGHE</sequence>
<dbReference type="InterPro" id="IPR000415">
    <property type="entry name" value="Nitroreductase-like"/>
</dbReference>
<dbReference type="GO" id="GO:0016491">
    <property type="term" value="F:oxidoreductase activity"/>
    <property type="evidence" value="ECO:0007669"/>
    <property type="project" value="InterPro"/>
</dbReference>
<accession>A0A7C4H262</accession>
<dbReference type="EMBL" id="DTCA01000031">
    <property type="protein sequence ID" value="HGM06932.1"/>
    <property type="molecule type" value="Genomic_DNA"/>
</dbReference>
<organism evidence="2">
    <name type="scientific">Ignisphaera aggregans</name>
    <dbReference type="NCBI Taxonomy" id="334771"/>
    <lineage>
        <taxon>Archaea</taxon>
        <taxon>Thermoproteota</taxon>
        <taxon>Thermoprotei</taxon>
        <taxon>Desulfurococcales</taxon>
        <taxon>Desulfurococcaceae</taxon>
        <taxon>Ignisphaera</taxon>
    </lineage>
</organism>
<dbReference type="AlphaFoldDB" id="A0A7C4H262"/>
<dbReference type="InterPro" id="IPR029479">
    <property type="entry name" value="Nitroreductase"/>
</dbReference>
<reference evidence="2" key="1">
    <citation type="journal article" date="2020" name="mSystems">
        <title>Genome- and Community-Level Interaction Insights into Carbon Utilization and Element Cycling Functions of Hydrothermarchaeota in Hydrothermal Sediment.</title>
        <authorList>
            <person name="Zhou Z."/>
            <person name="Liu Y."/>
            <person name="Xu W."/>
            <person name="Pan J."/>
            <person name="Luo Z.H."/>
            <person name="Li M."/>
        </authorList>
    </citation>
    <scope>NUCLEOTIDE SEQUENCE [LARGE SCALE GENOMIC DNA]</scope>
    <source>
        <strain evidence="2">SpSt-658</strain>
    </source>
</reference>
<dbReference type="PANTHER" id="PTHR43745">
    <property type="entry name" value="NITROREDUCTASE MJ1384-RELATED"/>
    <property type="match status" value="1"/>
</dbReference>
<proteinExistence type="predicted"/>
<dbReference type="Gene3D" id="3.40.109.10">
    <property type="entry name" value="NADH Oxidase"/>
    <property type="match status" value="1"/>
</dbReference>
<dbReference type="CDD" id="cd02142">
    <property type="entry name" value="McbC_SagB-like_oxidoreductase"/>
    <property type="match status" value="1"/>
</dbReference>
<gene>
    <name evidence="2" type="ORF">ENU31_00785</name>
</gene>
<dbReference type="PANTHER" id="PTHR43745:SF2">
    <property type="entry name" value="NITROREDUCTASE MJ1384-RELATED"/>
    <property type="match status" value="1"/>
</dbReference>
<evidence type="ECO:0000313" key="2">
    <source>
        <dbReference type="EMBL" id="HGM06932.1"/>
    </source>
</evidence>
<evidence type="ECO:0000259" key="1">
    <source>
        <dbReference type="Pfam" id="PF00881"/>
    </source>
</evidence>
<dbReference type="Pfam" id="PF00881">
    <property type="entry name" value="Nitroreductase"/>
    <property type="match status" value="1"/>
</dbReference>